<proteinExistence type="inferred from homology"/>
<dbReference type="InterPro" id="IPR001189">
    <property type="entry name" value="Mn/Fe_SOD"/>
</dbReference>
<comment type="caution">
    <text evidence="9">The sequence shown here is derived from an EMBL/GenBank/DDBJ whole genome shotgun (WGS) entry which is preliminary data.</text>
</comment>
<protein>
    <recommendedName>
        <fullName evidence="2 6">Superoxide dismutase</fullName>
        <ecNumber evidence="2 6">1.15.1.1</ecNumber>
    </recommendedName>
</protein>
<evidence type="ECO:0000256" key="4">
    <source>
        <dbReference type="ARBA" id="ARBA00023002"/>
    </source>
</evidence>
<evidence type="ECO:0000256" key="6">
    <source>
        <dbReference type="RuleBase" id="RU000414"/>
    </source>
</evidence>
<dbReference type="RefSeq" id="WP_161339234.1">
    <property type="nucleotide sequence ID" value="NZ_JBHSDG010000004.1"/>
</dbReference>
<evidence type="ECO:0000313" key="9">
    <source>
        <dbReference type="EMBL" id="MZR22772.1"/>
    </source>
</evidence>
<feature type="domain" description="Manganese/iron superoxide dismutase C-terminal" evidence="8">
    <location>
        <begin position="102"/>
        <end position="200"/>
    </location>
</feature>
<dbReference type="Gene3D" id="3.55.40.20">
    <property type="entry name" value="Iron/manganese superoxide dismutase, C-terminal domain"/>
    <property type="match status" value="1"/>
</dbReference>
<feature type="domain" description="Manganese/iron superoxide dismutase N-terminal" evidence="7">
    <location>
        <begin position="5"/>
        <end position="93"/>
    </location>
</feature>
<comment type="similarity">
    <text evidence="1 6">Belongs to the iron/manganese superoxide dismutase family.</text>
</comment>
<dbReference type="PRINTS" id="PR01703">
    <property type="entry name" value="MNSODISMTASE"/>
</dbReference>
<dbReference type="OrthoDB" id="9803125at2"/>
<dbReference type="InterPro" id="IPR019831">
    <property type="entry name" value="Mn/Fe_SOD_N"/>
</dbReference>
<keyword evidence="3 5" id="KW-0479">Metal-binding</keyword>
<dbReference type="PROSITE" id="PS00088">
    <property type="entry name" value="SOD_MN"/>
    <property type="match status" value="1"/>
</dbReference>
<dbReference type="Pfam" id="PF00081">
    <property type="entry name" value="Sod_Fe_N"/>
    <property type="match status" value="1"/>
</dbReference>
<dbReference type="SUPFAM" id="SSF54719">
    <property type="entry name" value="Fe,Mn superoxide dismutase (SOD), C-terminal domain"/>
    <property type="match status" value="1"/>
</dbReference>
<dbReference type="PANTHER" id="PTHR42769">
    <property type="entry name" value="SUPEROXIDE DISMUTASE"/>
    <property type="match status" value="1"/>
</dbReference>
<keyword evidence="10" id="KW-1185">Reference proteome</keyword>
<feature type="binding site" evidence="5">
    <location>
        <position position="85"/>
    </location>
    <ligand>
        <name>Mn(2+)</name>
        <dbReference type="ChEBI" id="CHEBI:29035"/>
    </ligand>
</feature>
<dbReference type="Gene3D" id="1.10.287.990">
    <property type="entry name" value="Fe,Mn superoxide dismutase (SOD) domain"/>
    <property type="match status" value="1"/>
</dbReference>
<evidence type="ECO:0000256" key="1">
    <source>
        <dbReference type="ARBA" id="ARBA00008714"/>
    </source>
</evidence>
<sequence>MPILLPDLPYAYDALEPYISAAAMEIHYGKHHRAYVSQVNYLERLRQSVHDIKYQERTLEEILDETAGQARFQRYYNNAAQAWNHTFFWHSMSPMGGGMPFGDIKEKIIADFGDYDAFAHQFRNAALDLFGCGWLWLVLENDVLRIIQTSNADTPALGRQTPLLTIDLWEHAFYLDYQNKRSDYIDVFLERLINWEFVNSNIAKLNRARCDQATKAPWQKHCGGGDNRFSNWCVNKDADERRKENIVDEEI</sequence>
<gene>
    <name evidence="9" type="ORF">GQF03_10565</name>
</gene>
<feature type="binding site" evidence="5">
    <location>
        <position position="167"/>
    </location>
    <ligand>
        <name>Mn(2+)</name>
        <dbReference type="ChEBI" id="CHEBI:29035"/>
    </ligand>
</feature>
<feature type="binding site" evidence="5">
    <location>
        <position position="27"/>
    </location>
    <ligand>
        <name>Mn(2+)</name>
        <dbReference type="ChEBI" id="CHEBI:29035"/>
    </ligand>
</feature>
<dbReference type="GO" id="GO:0004784">
    <property type="term" value="F:superoxide dismutase activity"/>
    <property type="evidence" value="ECO:0007669"/>
    <property type="project" value="UniProtKB-EC"/>
</dbReference>
<dbReference type="InterPro" id="IPR019832">
    <property type="entry name" value="Mn/Fe_SOD_C"/>
</dbReference>
<dbReference type="SUPFAM" id="SSF46609">
    <property type="entry name" value="Fe,Mn superoxide dismutase (SOD), N-terminal domain"/>
    <property type="match status" value="1"/>
</dbReference>
<accession>A0A845MGM2</accession>
<evidence type="ECO:0000256" key="3">
    <source>
        <dbReference type="ARBA" id="ARBA00022723"/>
    </source>
</evidence>
<evidence type="ECO:0000256" key="2">
    <source>
        <dbReference type="ARBA" id="ARBA00012682"/>
    </source>
</evidence>
<dbReference type="InterPro" id="IPR036324">
    <property type="entry name" value="Mn/Fe_SOD_N_sf"/>
</dbReference>
<dbReference type="PANTHER" id="PTHR42769:SF3">
    <property type="entry name" value="SUPEROXIDE DISMUTASE [FE] 2, CHLOROPLASTIC"/>
    <property type="match status" value="1"/>
</dbReference>
<dbReference type="AlphaFoldDB" id="A0A845MGM2"/>
<dbReference type="Proteomes" id="UP000445696">
    <property type="component" value="Unassembled WGS sequence"/>
</dbReference>
<dbReference type="EC" id="1.15.1.1" evidence="2 6"/>
<evidence type="ECO:0000256" key="5">
    <source>
        <dbReference type="PIRSR" id="PIRSR000349-1"/>
    </source>
</evidence>
<dbReference type="GO" id="GO:0046872">
    <property type="term" value="F:metal ion binding"/>
    <property type="evidence" value="ECO:0007669"/>
    <property type="project" value="UniProtKB-KW"/>
</dbReference>
<dbReference type="InterPro" id="IPR036314">
    <property type="entry name" value="SOD_C_sf"/>
</dbReference>
<comment type="function">
    <text evidence="6">Destroys radicals which are normally produced within the cells and which are toxic to biological systems.</text>
</comment>
<feature type="binding site" evidence="5">
    <location>
        <position position="171"/>
    </location>
    <ligand>
        <name>Mn(2+)</name>
        <dbReference type="ChEBI" id="CHEBI:29035"/>
    </ligand>
</feature>
<evidence type="ECO:0000259" key="8">
    <source>
        <dbReference type="Pfam" id="PF02777"/>
    </source>
</evidence>
<name>A0A845MGM2_9PROT</name>
<dbReference type="InterPro" id="IPR019833">
    <property type="entry name" value="Mn/Fe_SOD_BS"/>
</dbReference>
<organism evidence="9 10">
    <name type="scientific">Sneathiella chungangensis</name>
    <dbReference type="NCBI Taxonomy" id="1418234"/>
    <lineage>
        <taxon>Bacteria</taxon>
        <taxon>Pseudomonadati</taxon>
        <taxon>Pseudomonadota</taxon>
        <taxon>Alphaproteobacteria</taxon>
        <taxon>Sneathiellales</taxon>
        <taxon>Sneathiellaceae</taxon>
        <taxon>Sneathiella</taxon>
    </lineage>
</organism>
<reference evidence="9 10" key="1">
    <citation type="journal article" date="2014" name="Int. J. Syst. Evol. Microbiol.">
        <title>Sneathiella chungangensis sp. nov., isolated from a marine sand, and emended description of the genus Sneathiella.</title>
        <authorList>
            <person name="Siamphan C."/>
            <person name="Kim H."/>
            <person name="Lee J.S."/>
            <person name="Kim W."/>
        </authorList>
    </citation>
    <scope>NUCLEOTIDE SEQUENCE [LARGE SCALE GENOMIC DNA]</scope>
    <source>
        <strain evidence="9 10">KCTC 32476</strain>
    </source>
</reference>
<comment type="catalytic activity">
    <reaction evidence="6">
        <text>2 superoxide + 2 H(+) = H2O2 + O2</text>
        <dbReference type="Rhea" id="RHEA:20696"/>
        <dbReference type="ChEBI" id="CHEBI:15378"/>
        <dbReference type="ChEBI" id="CHEBI:15379"/>
        <dbReference type="ChEBI" id="CHEBI:16240"/>
        <dbReference type="ChEBI" id="CHEBI:18421"/>
        <dbReference type="EC" id="1.15.1.1"/>
    </reaction>
</comment>
<evidence type="ECO:0000259" key="7">
    <source>
        <dbReference type="Pfam" id="PF00081"/>
    </source>
</evidence>
<dbReference type="EMBL" id="WTVA01000004">
    <property type="protein sequence ID" value="MZR22772.1"/>
    <property type="molecule type" value="Genomic_DNA"/>
</dbReference>
<dbReference type="PIRSF" id="PIRSF000349">
    <property type="entry name" value="SODismutase"/>
    <property type="match status" value="1"/>
</dbReference>
<keyword evidence="4 6" id="KW-0560">Oxidoreductase</keyword>
<evidence type="ECO:0000313" key="10">
    <source>
        <dbReference type="Proteomes" id="UP000445696"/>
    </source>
</evidence>
<dbReference type="Pfam" id="PF02777">
    <property type="entry name" value="Sod_Fe_C"/>
    <property type="match status" value="1"/>
</dbReference>